<dbReference type="Proteomes" id="UP001183414">
    <property type="component" value="Unassembled WGS sequence"/>
</dbReference>
<evidence type="ECO:0008006" key="5">
    <source>
        <dbReference type="Google" id="ProtNLM"/>
    </source>
</evidence>
<proteinExistence type="predicted"/>
<evidence type="ECO:0000313" key="4">
    <source>
        <dbReference type="Proteomes" id="UP001183414"/>
    </source>
</evidence>
<reference evidence="4" key="1">
    <citation type="submission" date="2023-07" db="EMBL/GenBank/DDBJ databases">
        <title>30 novel species of actinomycetes from the DSMZ collection.</title>
        <authorList>
            <person name="Nouioui I."/>
        </authorList>
    </citation>
    <scope>NUCLEOTIDE SEQUENCE [LARGE SCALE GENOMIC DNA]</scope>
    <source>
        <strain evidence="4">DSM 42041</strain>
    </source>
</reference>
<dbReference type="RefSeq" id="WP_311671420.1">
    <property type="nucleotide sequence ID" value="NZ_JAVREQ010000001.1"/>
</dbReference>
<organism evidence="3 4">
    <name type="scientific">Streptomyces hazeniae</name>
    <dbReference type="NCBI Taxonomy" id="3075538"/>
    <lineage>
        <taxon>Bacteria</taxon>
        <taxon>Bacillati</taxon>
        <taxon>Actinomycetota</taxon>
        <taxon>Actinomycetes</taxon>
        <taxon>Kitasatosporales</taxon>
        <taxon>Streptomycetaceae</taxon>
        <taxon>Streptomyces</taxon>
    </lineage>
</organism>
<feature type="chain" id="PRO_5045920723" description="DUF2690 domain-containing protein" evidence="2">
    <location>
        <begin position="21"/>
        <end position="166"/>
    </location>
</feature>
<keyword evidence="2" id="KW-0732">Signal</keyword>
<feature type="region of interest" description="Disordered" evidence="1">
    <location>
        <begin position="20"/>
        <end position="40"/>
    </location>
</feature>
<evidence type="ECO:0000256" key="2">
    <source>
        <dbReference type="SAM" id="SignalP"/>
    </source>
</evidence>
<evidence type="ECO:0000313" key="3">
    <source>
        <dbReference type="EMBL" id="MDT0377435.1"/>
    </source>
</evidence>
<protein>
    <recommendedName>
        <fullName evidence="5">DUF2690 domain-containing protein</fullName>
    </recommendedName>
</protein>
<evidence type="ECO:0000256" key="1">
    <source>
        <dbReference type="SAM" id="MobiDB-lite"/>
    </source>
</evidence>
<comment type="caution">
    <text evidence="3">The sequence shown here is derived from an EMBL/GenBank/DDBJ whole genome shotgun (WGS) entry which is preliminary data.</text>
</comment>
<dbReference type="EMBL" id="JAVREQ010000001">
    <property type="protein sequence ID" value="MDT0377435.1"/>
    <property type="molecule type" value="Genomic_DNA"/>
</dbReference>
<name>A0ABU2NKB4_9ACTN</name>
<feature type="signal peptide" evidence="2">
    <location>
        <begin position="1"/>
        <end position="20"/>
    </location>
</feature>
<sequence length="166" mass="17489">MSAVAAGAVLSLMGSGVALAGSGPEPEQPPASGSAATEAGNPASVRAQAAGVCADAYQIGTTSYAYRQGEEIASVKQFYSPECNENYGYVWVWKSFLDKDITFDLTVGVWSYEREYVVGAQTTFDTHEQEFWSGGADTVEECTSGDGVLTVPGEQGGYPARTSKRC</sequence>
<gene>
    <name evidence="3" type="ORF">RM572_01425</name>
</gene>
<keyword evidence="4" id="KW-1185">Reference proteome</keyword>
<accession>A0ABU2NKB4</accession>